<dbReference type="Gene3D" id="2.60.120.1440">
    <property type="match status" value="1"/>
</dbReference>
<dbReference type="Pfam" id="PF16220">
    <property type="entry name" value="DUF4880"/>
    <property type="match status" value="1"/>
</dbReference>
<dbReference type="Pfam" id="PF04773">
    <property type="entry name" value="FecR"/>
    <property type="match status" value="1"/>
</dbReference>
<dbReference type="InterPro" id="IPR012373">
    <property type="entry name" value="Ferrdict_sens_TM"/>
</dbReference>
<evidence type="ECO:0000313" key="4">
    <source>
        <dbReference type="Proteomes" id="UP000030060"/>
    </source>
</evidence>
<name>A0A0A1ZAU7_PSEFL</name>
<sequence length="321" mass="35792">MSTNPGGLDHATLQQAADWFARLSAEPNALPLQEAWRQWHAHSEVNRLAWSYVARVGQRFAPLQDDAVGATKTLESLRHSQRSRRQVLRGLSVVMGGTLLGWAGWQQRWLSGGWNTDFHTSTTVSGEQLLADGTRIWLNSGTALDVNFSASQRELKLYSGEILINTGKDGRPFVVQTPQGRLRPLGTRFSVREQDGHTLLNVFEGSVEAACGDTDQRRILSAGQGVLFDRQRLAATQRAQPGREAWSKGVLMANDMRLGDFIGELASYRHGHLGIDPQVANLRVMGTYPLQDTDQVLAMLEQVLPVRIERRFAWWTTVVAR</sequence>
<dbReference type="GO" id="GO:0016989">
    <property type="term" value="F:sigma factor antagonist activity"/>
    <property type="evidence" value="ECO:0007669"/>
    <property type="project" value="TreeGrafter"/>
</dbReference>
<dbReference type="AlphaFoldDB" id="A0A0A1ZAU7"/>
<accession>A0A0A1ZAU7</accession>
<evidence type="ECO:0000259" key="1">
    <source>
        <dbReference type="Pfam" id="PF04773"/>
    </source>
</evidence>
<proteinExistence type="predicted"/>
<evidence type="ECO:0000313" key="3">
    <source>
        <dbReference type="EMBL" id="KGE69972.1"/>
    </source>
</evidence>
<reference evidence="3 4" key="1">
    <citation type="journal article" date="2013" name="Genome Announc.">
        <title>Draft Genome Sequence of Pseudomonas fluorescens LMG 5329, a White Line-Inducing Principle-Producing Bioindicator for the Mushroom Pathogen Pseudomonas tolaasii.</title>
        <authorList>
            <person name="Ghequire M.G."/>
            <person name="Rokni-Zadeh H."/>
            <person name="Zarrineh P."/>
            <person name="De Mot R."/>
        </authorList>
    </citation>
    <scope>NUCLEOTIDE SEQUENCE [LARGE SCALE GENOMIC DNA]</scope>
    <source>
        <strain evidence="3 4">LMG 5329</strain>
    </source>
</reference>
<protein>
    <submittedName>
        <fullName evidence="3">Iron dicitrate transport regulator FecR</fullName>
    </submittedName>
</protein>
<dbReference type="PANTHER" id="PTHR30273">
    <property type="entry name" value="PERIPLASMIC SIGNAL SENSOR AND SIGMA FACTOR ACTIVATOR FECR-RELATED"/>
    <property type="match status" value="1"/>
</dbReference>
<dbReference type="Proteomes" id="UP000030060">
    <property type="component" value="Unassembled WGS sequence"/>
</dbReference>
<dbReference type="RefSeq" id="WP_080642318.1">
    <property type="nucleotide sequence ID" value="NZ_ASGY01000002.1"/>
</dbReference>
<evidence type="ECO:0000259" key="2">
    <source>
        <dbReference type="Pfam" id="PF16220"/>
    </source>
</evidence>
<feature type="domain" description="FecR protein" evidence="1">
    <location>
        <begin position="119"/>
        <end position="208"/>
    </location>
</feature>
<feature type="domain" description="FecR N-terminal" evidence="2">
    <location>
        <begin position="14"/>
        <end position="56"/>
    </location>
</feature>
<dbReference type="EMBL" id="ASGY01000002">
    <property type="protein sequence ID" value="KGE69972.1"/>
    <property type="molecule type" value="Genomic_DNA"/>
</dbReference>
<dbReference type="OrthoDB" id="1099576at2"/>
<gene>
    <name evidence="3" type="ORF">K814_0100040</name>
</gene>
<dbReference type="PANTHER" id="PTHR30273:SF2">
    <property type="entry name" value="PROTEIN FECR"/>
    <property type="match status" value="1"/>
</dbReference>
<dbReference type="InterPro" id="IPR006860">
    <property type="entry name" value="FecR"/>
</dbReference>
<dbReference type="PIRSF" id="PIRSF018266">
    <property type="entry name" value="FecR"/>
    <property type="match status" value="1"/>
</dbReference>
<dbReference type="InterPro" id="IPR032623">
    <property type="entry name" value="FecR_N"/>
</dbReference>
<comment type="caution">
    <text evidence="3">The sequence shown here is derived from an EMBL/GenBank/DDBJ whole genome shotgun (WGS) entry which is preliminary data.</text>
</comment>
<organism evidence="3 4">
    <name type="scientific">Pseudomonas fluorescens LMG 5329</name>
    <dbReference type="NCBI Taxonomy" id="1324332"/>
    <lineage>
        <taxon>Bacteria</taxon>
        <taxon>Pseudomonadati</taxon>
        <taxon>Pseudomonadota</taxon>
        <taxon>Gammaproteobacteria</taxon>
        <taxon>Pseudomonadales</taxon>
        <taxon>Pseudomonadaceae</taxon>
        <taxon>Pseudomonas</taxon>
    </lineage>
</organism>